<dbReference type="EMBL" id="AP025226">
    <property type="protein sequence ID" value="BDB98205.1"/>
    <property type="molecule type" value="Genomic_DNA"/>
</dbReference>
<dbReference type="AlphaFoldDB" id="A0AAQ4CQX4"/>
<evidence type="ECO:0000313" key="2">
    <source>
        <dbReference type="EMBL" id="BDB98205.1"/>
    </source>
</evidence>
<evidence type="ECO:0000313" key="3">
    <source>
        <dbReference type="Proteomes" id="UP001319921"/>
    </source>
</evidence>
<gene>
    <name evidence="2" type="ORF">SACC_12220</name>
</gene>
<reference evidence="2 3" key="1">
    <citation type="journal article" date="2022" name="Microbiol. Resour. Announc.">
        <title>Complete Genome Sequence of the Hyperthermophilic and Acidophilic Archaeon Saccharolobus caldissimus Strain HS-3T.</title>
        <authorList>
            <person name="Sakai H.D."/>
            <person name="Kurosawa N."/>
        </authorList>
    </citation>
    <scope>NUCLEOTIDE SEQUENCE [LARGE SCALE GENOMIC DNA]</scope>
    <source>
        <strain evidence="2 3">JCM32116</strain>
    </source>
</reference>
<dbReference type="KEGG" id="scas:SACC_12220"/>
<name>A0AAQ4CQX4_9CREN</name>
<dbReference type="GeneID" id="68865961"/>
<dbReference type="Proteomes" id="UP001319921">
    <property type="component" value="Chromosome"/>
</dbReference>
<protein>
    <submittedName>
        <fullName evidence="2">Uncharacterized protein</fullName>
    </submittedName>
</protein>
<evidence type="ECO:0000256" key="1">
    <source>
        <dbReference type="SAM" id="Phobius"/>
    </source>
</evidence>
<dbReference type="RefSeq" id="WP_229572123.1">
    <property type="nucleotide sequence ID" value="NZ_AP025226.1"/>
</dbReference>
<sequence>MSRRTKIVIVSALILIVIIILTIVINNYNTLYILYVKYTNPKDINVIFFKYSPNKLTLLQNVSVSIFAFYPTTNGTVIRRILVANDTSYVKIPLSNLTIIVKHWIKHYGYNISPSLLGFASYTINEQNETIAYIQPFTITISPYNITHGIGKTVIKLFIKPRKIIIKRKDLTTTTTTTTVPQEQAKGNLIFYLNKVWFYPSNKSLGIIPLSIAYVTDTNYKDYVGSLLLKEGYSQASGIQFKFGVLVLGYPVTISGFSITTSASNLVICEKGNYGKSTNTNFLEIYTMGQIAVANYSVYFYCLSAPCAPPQFYGYCDEAFLTGLEVVSSGSSYLPALYNTTIPNVPPSEYFSKNLTFLFSVNPTTLTNSYTSVSIYTSNGYGTYSVPIGLIIKIAESLSESIPSWLSSILAVVSPYVGIVAFTNSYSYFASTISITNFSSYTYYVYLMNASVPYCISGEKYYIPYYYYYINYTS</sequence>
<keyword evidence="1" id="KW-0812">Transmembrane</keyword>
<proteinExistence type="predicted"/>
<keyword evidence="1" id="KW-1133">Transmembrane helix</keyword>
<keyword evidence="1" id="KW-0472">Membrane</keyword>
<keyword evidence="3" id="KW-1185">Reference proteome</keyword>
<organism evidence="2 3">
    <name type="scientific">Saccharolobus caldissimus</name>
    <dbReference type="NCBI Taxonomy" id="1702097"/>
    <lineage>
        <taxon>Archaea</taxon>
        <taxon>Thermoproteota</taxon>
        <taxon>Thermoprotei</taxon>
        <taxon>Sulfolobales</taxon>
        <taxon>Sulfolobaceae</taxon>
        <taxon>Saccharolobus</taxon>
    </lineage>
</organism>
<accession>A0AAQ4CQX4</accession>
<feature type="transmembrane region" description="Helical" evidence="1">
    <location>
        <begin position="7"/>
        <end position="25"/>
    </location>
</feature>